<sequence>MTCRQHWEAEGETELTDEDWLSALNGLKRWTKCYSHVEAHRKLLYRWYMTPNRLHKMYPVVPAECRRCAAETGTLPHVWWHCSGIQPLWRDVKDILDALGIRDFPMNIESCLLLLFPKETHENQKQLLLLILMAARNLIALYWKKHSCPSAQQLKDKIQQFYKYEKMSTDTIKATAKFRETWEGWEMWYKEGDFLE</sequence>
<proteinExistence type="predicted"/>
<protein>
    <recommendedName>
        <fullName evidence="3">Reverse transcriptase zinc-binding domain-containing protein</fullName>
    </recommendedName>
</protein>
<dbReference type="Proteomes" id="UP001295444">
    <property type="component" value="Chromosome 02"/>
</dbReference>
<organism evidence="1 2">
    <name type="scientific">Pelobates cultripes</name>
    <name type="common">Western spadefoot toad</name>
    <dbReference type="NCBI Taxonomy" id="61616"/>
    <lineage>
        <taxon>Eukaryota</taxon>
        <taxon>Metazoa</taxon>
        <taxon>Chordata</taxon>
        <taxon>Craniata</taxon>
        <taxon>Vertebrata</taxon>
        <taxon>Euteleostomi</taxon>
        <taxon>Amphibia</taxon>
        <taxon>Batrachia</taxon>
        <taxon>Anura</taxon>
        <taxon>Pelobatoidea</taxon>
        <taxon>Pelobatidae</taxon>
        <taxon>Pelobates</taxon>
    </lineage>
</organism>
<keyword evidence="2" id="KW-1185">Reference proteome</keyword>
<accession>A0AAD1VV44</accession>
<gene>
    <name evidence="1" type="ORF">PECUL_23A011547</name>
</gene>
<reference evidence="1" key="1">
    <citation type="submission" date="2022-03" db="EMBL/GenBank/DDBJ databases">
        <authorList>
            <person name="Alioto T."/>
            <person name="Alioto T."/>
            <person name="Gomez Garrido J."/>
        </authorList>
    </citation>
    <scope>NUCLEOTIDE SEQUENCE</scope>
</reference>
<dbReference type="EMBL" id="OW240913">
    <property type="protein sequence ID" value="CAH2251401.1"/>
    <property type="molecule type" value="Genomic_DNA"/>
</dbReference>
<name>A0AAD1VV44_PELCU</name>
<dbReference type="AlphaFoldDB" id="A0AAD1VV44"/>
<evidence type="ECO:0000313" key="1">
    <source>
        <dbReference type="EMBL" id="CAH2251401.1"/>
    </source>
</evidence>
<evidence type="ECO:0000313" key="2">
    <source>
        <dbReference type="Proteomes" id="UP001295444"/>
    </source>
</evidence>
<evidence type="ECO:0008006" key="3">
    <source>
        <dbReference type="Google" id="ProtNLM"/>
    </source>
</evidence>